<sequence>MTKKYLSFNKETPTQESILIGRKLQTGVYNVGGKELTLIFSIPVRSIKPLLVSLGFENIDNNLQKNISVYSFYDKKDYFLDFITYHGTDEEFLELVEKKNTQVLIDTDALAYNEDTFVISFNEQQCNSFFGDKPNFLQNENYEQLVNYNFLCQISANDLPDELQDLFYLNDAVGYIFLKNNLDSGIFFVQTT</sequence>
<dbReference type="AlphaFoldDB" id="A0A6P1KII2"/>
<evidence type="ECO:0000313" key="1">
    <source>
        <dbReference type="EMBL" id="QHG10710.1"/>
    </source>
</evidence>
<gene>
    <name evidence="1" type="ORF">GSF12_11955</name>
</gene>
<keyword evidence="1" id="KW-0614">Plasmid</keyword>
<geneLocation type="plasmid" evidence="1">
    <name>p1</name>
</geneLocation>
<organism evidence="1">
    <name type="scientific">Faucicola osloensis</name>
    <name type="common">Moraxella osloensis</name>
    <dbReference type="NCBI Taxonomy" id="34062"/>
    <lineage>
        <taxon>Bacteria</taxon>
        <taxon>Pseudomonadati</taxon>
        <taxon>Pseudomonadota</taxon>
        <taxon>Gammaproteobacteria</taxon>
        <taxon>Moraxellales</taxon>
        <taxon>Moraxellaceae</taxon>
        <taxon>Faucicola</taxon>
    </lineage>
</organism>
<evidence type="ECO:0008006" key="2">
    <source>
        <dbReference type="Google" id="ProtNLM"/>
    </source>
</evidence>
<name>A0A6P1KII2_FAUOS</name>
<dbReference type="EMBL" id="CP047227">
    <property type="protein sequence ID" value="QHG10710.1"/>
    <property type="molecule type" value="Genomic_DNA"/>
</dbReference>
<reference evidence="1" key="1">
    <citation type="journal article" date="2020" name="Microbiol. Resour. Announc.">
        <title>Complete Genome Sequence of Moraxella osloensis Strain YV1, Isolated from an Australian Wastewater Treatment Plant.</title>
        <authorList>
            <person name="Batinovic S."/>
            <person name="Rice D.T.F."/>
            <person name="Seviour R.J."/>
            <person name="Petrovski S."/>
        </authorList>
    </citation>
    <scope>NUCLEOTIDE SEQUENCE</scope>
    <source>
        <strain evidence="1">YV1</strain>
    </source>
</reference>
<protein>
    <recommendedName>
        <fullName evidence="2">DUF1963 domain-containing protein</fullName>
    </recommendedName>
</protein>
<accession>A0A6P1KII2</accession>
<proteinExistence type="predicted"/>